<evidence type="ECO:0000256" key="2">
    <source>
        <dbReference type="ARBA" id="ARBA00022598"/>
    </source>
</evidence>
<evidence type="ECO:0000313" key="9">
    <source>
        <dbReference type="Proteomes" id="UP000217918"/>
    </source>
</evidence>
<evidence type="ECO:0000256" key="5">
    <source>
        <dbReference type="HAMAP-Rule" id="MF_00731"/>
    </source>
</evidence>
<evidence type="ECO:0000256" key="4">
    <source>
        <dbReference type="ARBA" id="ARBA00022840"/>
    </source>
</evidence>
<comment type="pathway">
    <text evidence="5">Quinol/quinone metabolism; menaquinone biosynthesis.</text>
</comment>
<feature type="domain" description="AMP-binding enzyme C-terminal" evidence="7">
    <location>
        <begin position="389"/>
        <end position="461"/>
    </location>
</feature>
<dbReference type="InterPro" id="IPR042099">
    <property type="entry name" value="ANL_N_sf"/>
</dbReference>
<keyword evidence="1 5" id="KW-0474">Menaquinone biosynthesis</keyword>
<feature type="domain" description="AMP-dependent synthetase/ligase" evidence="6">
    <location>
        <begin position="6"/>
        <end position="337"/>
    </location>
</feature>
<comment type="caution">
    <text evidence="8">The sequence shown here is derived from an EMBL/GenBank/DDBJ whole genome shotgun (WGS) entry which is preliminary data.</text>
</comment>
<dbReference type="InterPro" id="IPR050237">
    <property type="entry name" value="ATP-dep_AMP-bd_enzyme"/>
</dbReference>
<comment type="function">
    <text evidence="5">Converts 2-succinylbenzoate (OSB) to 2-succinylbenzoyl-CoA (OSB-CoA).</text>
</comment>
<dbReference type="AlphaFoldDB" id="A0A2A3TU39"/>
<comment type="catalytic activity">
    <reaction evidence="5">
        <text>2-succinylbenzoate + ATP + CoA = 2-succinylbenzoyl-CoA + AMP + diphosphate</text>
        <dbReference type="Rhea" id="RHEA:17009"/>
        <dbReference type="ChEBI" id="CHEBI:18325"/>
        <dbReference type="ChEBI" id="CHEBI:30616"/>
        <dbReference type="ChEBI" id="CHEBI:33019"/>
        <dbReference type="ChEBI" id="CHEBI:57287"/>
        <dbReference type="ChEBI" id="CHEBI:57364"/>
        <dbReference type="ChEBI" id="CHEBI:456215"/>
        <dbReference type="EC" id="6.2.1.26"/>
    </reaction>
</comment>
<sequence>MDNWITKQAQLAPQKIAVTDGHQSLTFATLAQRLTQVAGQLAAVGALTQPRVAMLTDNSLAGYQVALALLGTGHTIVWLNKRLPTTELRRQLQDSTVATCLVADDLWREGLGVNAVRFGTLLTTAAMPRPLVATFDVHQVASIMYTSGTTGQPKGVLQTFENHYTSAIASALNLGVMPDDEWLCTVPIFHISGFSIMMRGLIYGMTVRLVPQFDAPAIAHILRTEPVTLISVVPFMLKKLLDQQTPTATPYCALRGMLLGGGPIDQATLRRCQQQGVPVVQSYGMTETASQVVALNFADAPSHVGSSGKPLFTTQLQLIPQTHEILLKTPALAAGYLGQPAKFAAKLTADGWYHTGDVGHLDEAGFLYVDGRLDDMIISGGENIFPDAIEAAYQSAPGVRDIAVVGRSDAEWGMVPVAFVVSDHPLDVAALVAFGRQHLAHYQVPQTFIPVVEIPHNGNGKVQRAKLRARLSAAHSD</sequence>
<dbReference type="Gene3D" id="3.30.300.30">
    <property type="match status" value="1"/>
</dbReference>
<keyword evidence="4 5" id="KW-0067">ATP-binding</keyword>
<reference evidence="8 9" key="1">
    <citation type="submission" date="2017-09" db="EMBL/GenBank/DDBJ databases">
        <title>Genome sequence of Lactobacillus brevis D7.</title>
        <authorList>
            <person name="Kwon M.-S."/>
            <person name="Lim S.K."/>
            <person name="Choi H.-J."/>
        </authorList>
    </citation>
    <scope>NUCLEOTIDE SEQUENCE [LARGE SCALE GENOMIC DNA]</scope>
    <source>
        <strain evidence="8 9">D7</strain>
    </source>
</reference>
<dbReference type="InterPro" id="IPR010192">
    <property type="entry name" value="MenE"/>
</dbReference>
<protein>
    <recommendedName>
        <fullName evidence="5">2-succinylbenzoate--CoA ligase</fullName>
        <ecNumber evidence="5">6.2.1.26</ecNumber>
    </recommendedName>
    <alternativeName>
        <fullName evidence="5">o-succinylbenzoyl-CoA synthetase</fullName>
        <shortName evidence="5">OSB-CoA synthetase</shortName>
    </alternativeName>
</protein>
<dbReference type="NCBIfam" id="NF002966">
    <property type="entry name" value="PRK03640.1"/>
    <property type="match status" value="1"/>
</dbReference>
<dbReference type="SUPFAM" id="SSF56801">
    <property type="entry name" value="Acetyl-CoA synthetase-like"/>
    <property type="match status" value="1"/>
</dbReference>
<dbReference type="GO" id="GO:0008756">
    <property type="term" value="F:o-succinylbenzoate-CoA ligase activity"/>
    <property type="evidence" value="ECO:0007669"/>
    <property type="project" value="UniProtKB-UniRule"/>
</dbReference>
<dbReference type="HAMAP" id="MF_00731">
    <property type="entry name" value="MenE"/>
    <property type="match status" value="1"/>
</dbReference>
<dbReference type="UniPathway" id="UPA00079"/>
<keyword evidence="2 5" id="KW-0436">Ligase</keyword>
<dbReference type="InterPro" id="IPR000873">
    <property type="entry name" value="AMP-dep_synth/lig_dom"/>
</dbReference>
<dbReference type="PANTHER" id="PTHR43767">
    <property type="entry name" value="LONG-CHAIN-FATTY-ACID--COA LIGASE"/>
    <property type="match status" value="1"/>
</dbReference>
<dbReference type="EMBL" id="NVYO01000001">
    <property type="protein sequence ID" value="PBQ22564.1"/>
    <property type="molecule type" value="Genomic_DNA"/>
</dbReference>
<comment type="similarity">
    <text evidence="5">Belongs to the ATP-dependent AMP-binding enzyme family. MenE subfamily.</text>
</comment>
<dbReference type="InterPro" id="IPR020845">
    <property type="entry name" value="AMP-binding_CS"/>
</dbReference>
<evidence type="ECO:0000256" key="1">
    <source>
        <dbReference type="ARBA" id="ARBA00022428"/>
    </source>
</evidence>
<gene>
    <name evidence="5 8" type="primary">menE</name>
    <name evidence="8" type="ORF">CNR29_00445</name>
</gene>
<evidence type="ECO:0000259" key="7">
    <source>
        <dbReference type="Pfam" id="PF13193"/>
    </source>
</evidence>
<evidence type="ECO:0000259" key="6">
    <source>
        <dbReference type="Pfam" id="PF00501"/>
    </source>
</evidence>
<dbReference type="Pfam" id="PF00501">
    <property type="entry name" value="AMP-binding"/>
    <property type="match status" value="1"/>
</dbReference>
<keyword evidence="3 5" id="KW-0547">Nucleotide-binding</keyword>
<evidence type="ECO:0000313" key="8">
    <source>
        <dbReference type="EMBL" id="PBQ22564.1"/>
    </source>
</evidence>
<dbReference type="Proteomes" id="UP000217918">
    <property type="component" value="Unassembled WGS sequence"/>
</dbReference>
<proteinExistence type="inferred from homology"/>
<dbReference type="PANTHER" id="PTHR43767:SF1">
    <property type="entry name" value="NONRIBOSOMAL PEPTIDE SYNTHASE PES1 (EUROFUNG)-RELATED"/>
    <property type="match status" value="1"/>
</dbReference>
<dbReference type="Gene3D" id="3.40.50.12780">
    <property type="entry name" value="N-terminal domain of ligase-like"/>
    <property type="match status" value="1"/>
</dbReference>
<organism evidence="8 9">
    <name type="scientific">Levilactobacillus brevis</name>
    <name type="common">Lactobacillus brevis</name>
    <dbReference type="NCBI Taxonomy" id="1580"/>
    <lineage>
        <taxon>Bacteria</taxon>
        <taxon>Bacillati</taxon>
        <taxon>Bacillota</taxon>
        <taxon>Bacilli</taxon>
        <taxon>Lactobacillales</taxon>
        <taxon>Lactobacillaceae</taxon>
        <taxon>Levilactobacillus</taxon>
    </lineage>
</organism>
<dbReference type="GO" id="GO:0009234">
    <property type="term" value="P:menaquinone biosynthetic process"/>
    <property type="evidence" value="ECO:0007669"/>
    <property type="project" value="UniProtKB-UniRule"/>
</dbReference>
<dbReference type="RefSeq" id="WP_096109511.1">
    <property type="nucleotide sequence ID" value="NZ_NVYO01000001.1"/>
</dbReference>
<dbReference type="InterPro" id="IPR025110">
    <property type="entry name" value="AMP-bd_C"/>
</dbReference>
<name>A0A2A3TU39_LEVBR</name>
<dbReference type="PROSITE" id="PS00455">
    <property type="entry name" value="AMP_BINDING"/>
    <property type="match status" value="1"/>
</dbReference>
<dbReference type="NCBIfam" id="TIGR01923">
    <property type="entry name" value="menE"/>
    <property type="match status" value="1"/>
</dbReference>
<dbReference type="EC" id="6.2.1.26" evidence="5"/>
<dbReference type="Pfam" id="PF13193">
    <property type="entry name" value="AMP-binding_C"/>
    <property type="match status" value="1"/>
</dbReference>
<comment type="pathway">
    <text evidence="5">Quinol/quinone metabolism; 1,4-dihydroxy-2-naphthoate biosynthesis; 1,4-dihydroxy-2-naphthoate from chorismate: step 5/7.</text>
</comment>
<accession>A0A2A3TU39</accession>
<dbReference type="UniPathway" id="UPA01057">
    <property type="reaction ID" value="UER00166"/>
</dbReference>
<dbReference type="InterPro" id="IPR045851">
    <property type="entry name" value="AMP-bd_C_sf"/>
</dbReference>
<dbReference type="GO" id="GO:0005524">
    <property type="term" value="F:ATP binding"/>
    <property type="evidence" value="ECO:0007669"/>
    <property type="project" value="UniProtKB-KW"/>
</dbReference>
<evidence type="ECO:0000256" key="3">
    <source>
        <dbReference type="ARBA" id="ARBA00022741"/>
    </source>
</evidence>